<dbReference type="GeneID" id="13540808"/>
<protein>
    <submittedName>
        <fullName evidence="2">Uncharacterized protein</fullName>
    </submittedName>
</protein>
<dbReference type="VEuPathDB" id="FungiDB:PGTG_22649"/>
<name>H6QVC8_PUCGT</name>
<dbReference type="AlphaFoldDB" id="H6QVC8"/>
<evidence type="ECO:0000313" key="2">
    <source>
        <dbReference type="EMBL" id="EHS62857.1"/>
    </source>
</evidence>
<feature type="compositionally biased region" description="Low complexity" evidence="1">
    <location>
        <begin position="1"/>
        <end position="15"/>
    </location>
</feature>
<feature type="compositionally biased region" description="Gly residues" evidence="1">
    <location>
        <begin position="51"/>
        <end position="61"/>
    </location>
</feature>
<gene>
    <name evidence="2" type="ORF">PGTG_22649</name>
</gene>
<dbReference type="RefSeq" id="XP_003888543.1">
    <property type="nucleotide sequence ID" value="XM_003888494.1"/>
</dbReference>
<accession>H6QVC8</accession>
<dbReference type="InParanoid" id="H6QVC8"/>
<dbReference type="KEGG" id="pgr:PGTG_22649"/>
<sequence>MGTGDTEAGAASAGTTEGGEGAVEDPSQRVDRASRALASKDWRWASWGGSTRSGGYLGGGIEYRNPSGSRTSRRKHAEPCCSR</sequence>
<keyword evidence="3" id="KW-1185">Reference proteome</keyword>
<dbReference type="Proteomes" id="UP000008783">
    <property type="component" value="Unassembled WGS sequence"/>
</dbReference>
<proteinExistence type="predicted"/>
<dbReference type="EMBL" id="DS178396">
    <property type="protein sequence ID" value="EHS62857.1"/>
    <property type="molecule type" value="Genomic_DNA"/>
</dbReference>
<evidence type="ECO:0000256" key="1">
    <source>
        <dbReference type="SAM" id="MobiDB-lite"/>
    </source>
</evidence>
<organism evidence="2 3">
    <name type="scientific">Puccinia graminis f. sp. tritici (strain CRL 75-36-700-3 / race SCCL)</name>
    <name type="common">Black stem rust fungus</name>
    <dbReference type="NCBI Taxonomy" id="418459"/>
    <lineage>
        <taxon>Eukaryota</taxon>
        <taxon>Fungi</taxon>
        <taxon>Dikarya</taxon>
        <taxon>Basidiomycota</taxon>
        <taxon>Pucciniomycotina</taxon>
        <taxon>Pucciniomycetes</taxon>
        <taxon>Pucciniales</taxon>
        <taxon>Pucciniaceae</taxon>
        <taxon>Puccinia</taxon>
    </lineage>
</organism>
<evidence type="ECO:0000313" key="3">
    <source>
        <dbReference type="Proteomes" id="UP000008783"/>
    </source>
</evidence>
<feature type="compositionally biased region" description="Basic and acidic residues" evidence="1">
    <location>
        <begin position="26"/>
        <end position="43"/>
    </location>
</feature>
<reference evidence="3" key="1">
    <citation type="journal article" date="2011" name="Proc. Natl. Acad. Sci. U.S.A.">
        <title>Obligate biotrophy features unraveled by the genomic analysis of rust fungi.</title>
        <authorList>
            <person name="Duplessis S."/>
            <person name="Cuomo C.A."/>
            <person name="Lin Y.-C."/>
            <person name="Aerts A."/>
            <person name="Tisserant E."/>
            <person name="Veneault-Fourrey C."/>
            <person name="Joly D.L."/>
            <person name="Hacquard S."/>
            <person name="Amselem J."/>
            <person name="Cantarel B.L."/>
            <person name="Chiu R."/>
            <person name="Coutinho P.M."/>
            <person name="Feau N."/>
            <person name="Field M."/>
            <person name="Frey P."/>
            <person name="Gelhaye E."/>
            <person name="Goldberg J."/>
            <person name="Grabherr M.G."/>
            <person name="Kodira C.D."/>
            <person name="Kohler A."/>
            <person name="Kuees U."/>
            <person name="Lindquist E.A."/>
            <person name="Lucas S.M."/>
            <person name="Mago R."/>
            <person name="Mauceli E."/>
            <person name="Morin E."/>
            <person name="Murat C."/>
            <person name="Pangilinan J.L."/>
            <person name="Park R."/>
            <person name="Pearson M."/>
            <person name="Quesneville H."/>
            <person name="Rouhier N."/>
            <person name="Sakthikumar S."/>
            <person name="Salamov A.A."/>
            <person name="Schmutz J."/>
            <person name="Selles B."/>
            <person name="Shapiro H."/>
            <person name="Tanguay P."/>
            <person name="Tuskan G.A."/>
            <person name="Henrissat B."/>
            <person name="Van de Peer Y."/>
            <person name="Rouze P."/>
            <person name="Ellis J.G."/>
            <person name="Dodds P.N."/>
            <person name="Schein J.E."/>
            <person name="Zhong S."/>
            <person name="Hamelin R.C."/>
            <person name="Grigoriev I.V."/>
            <person name="Szabo L.J."/>
            <person name="Martin F."/>
        </authorList>
    </citation>
    <scope>NUCLEOTIDE SEQUENCE [LARGE SCALE GENOMIC DNA]</scope>
    <source>
        <strain evidence="3">CRL 75-36-700-3 / race SCCL</strain>
    </source>
</reference>
<feature type="region of interest" description="Disordered" evidence="1">
    <location>
        <begin position="1"/>
        <end position="83"/>
    </location>
</feature>
<dbReference type="HOGENOM" id="CLU_2543684_0_0_1"/>